<dbReference type="InterPro" id="IPR012341">
    <property type="entry name" value="6hp_glycosidase-like_sf"/>
</dbReference>
<dbReference type="PROSITE" id="PS00927">
    <property type="entry name" value="TREHALASE_1"/>
    <property type="match status" value="1"/>
</dbReference>
<dbReference type="AlphaFoldDB" id="A0A1S6Q344"/>
<comment type="catalytic activity">
    <reaction evidence="1 7">
        <text>alpha,alpha-trehalose + H2O = alpha-D-glucose + beta-D-glucose</text>
        <dbReference type="Rhea" id="RHEA:32675"/>
        <dbReference type="ChEBI" id="CHEBI:15377"/>
        <dbReference type="ChEBI" id="CHEBI:15903"/>
        <dbReference type="ChEBI" id="CHEBI:16551"/>
        <dbReference type="ChEBI" id="CHEBI:17925"/>
        <dbReference type="EC" id="3.2.1.28"/>
    </reaction>
</comment>
<keyword evidence="6 7" id="KW-0326">Glycosidase</keyword>
<protein>
    <recommendedName>
        <fullName evidence="4 7">Trehalase</fullName>
        <ecNumber evidence="3 7">3.2.1.28</ecNumber>
    </recommendedName>
    <alternativeName>
        <fullName evidence="7">Alpha-trehalose glucohydrolase</fullName>
    </alternativeName>
</protein>
<dbReference type="InterPro" id="IPR001661">
    <property type="entry name" value="Glyco_hydro_37"/>
</dbReference>
<dbReference type="EMBL" id="KX371564">
    <property type="protein sequence ID" value="AQV08186.1"/>
    <property type="molecule type" value="mRNA"/>
</dbReference>
<name>A0A1S6Q344_LOCMI</name>
<reference evidence="9" key="1">
    <citation type="submission" date="2016-06" db="EMBL/GenBank/DDBJ databases">
        <authorList>
            <person name="Kjaerup R.B."/>
            <person name="Dalgaard T.S."/>
            <person name="Juul-Madsen H.R."/>
        </authorList>
    </citation>
    <scope>NUCLEOTIDE SEQUENCE</scope>
</reference>
<dbReference type="GO" id="GO:0004555">
    <property type="term" value="F:alpha,alpha-trehalase activity"/>
    <property type="evidence" value="ECO:0007669"/>
    <property type="project" value="UniProtKB-EC"/>
</dbReference>
<dbReference type="Gene3D" id="1.50.10.10">
    <property type="match status" value="1"/>
</dbReference>
<organism evidence="9">
    <name type="scientific">Locusta migratoria</name>
    <name type="common">Migratory locust</name>
    <dbReference type="NCBI Taxonomy" id="7004"/>
    <lineage>
        <taxon>Eukaryota</taxon>
        <taxon>Metazoa</taxon>
        <taxon>Ecdysozoa</taxon>
        <taxon>Arthropoda</taxon>
        <taxon>Hexapoda</taxon>
        <taxon>Insecta</taxon>
        <taxon>Pterygota</taxon>
        <taxon>Neoptera</taxon>
        <taxon>Polyneoptera</taxon>
        <taxon>Orthoptera</taxon>
        <taxon>Caelifera</taxon>
        <taxon>Acrididea</taxon>
        <taxon>Acridomorpha</taxon>
        <taxon>Acridoidea</taxon>
        <taxon>Acrididae</taxon>
        <taxon>Oedipodinae</taxon>
        <taxon>Locusta</taxon>
    </lineage>
</organism>
<proteinExistence type="evidence at transcript level"/>
<keyword evidence="5 7" id="KW-0378">Hydrolase</keyword>
<dbReference type="GO" id="GO:0005993">
    <property type="term" value="P:trehalose catabolic process"/>
    <property type="evidence" value="ECO:0007669"/>
    <property type="project" value="TreeGrafter"/>
</dbReference>
<dbReference type="Pfam" id="PF01204">
    <property type="entry name" value="Trehalase"/>
    <property type="match status" value="1"/>
</dbReference>
<evidence type="ECO:0000256" key="4">
    <source>
        <dbReference type="ARBA" id="ARBA00019905"/>
    </source>
</evidence>
<dbReference type="PANTHER" id="PTHR23403">
    <property type="entry name" value="TREHALASE"/>
    <property type="match status" value="1"/>
</dbReference>
<dbReference type="InterPro" id="IPR008928">
    <property type="entry name" value="6-hairpin_glycosidase_sf"/>
</dbReference>
<dbReference type="PANTHER" id="PTHR23403:SF1">
    <property type="entry name" value="TREHALASE"/>
    <property type="match status" value="1"/>
</dbReference>
<evidence type="ECO:0000256" key="2">
    <source>
        <dbReference type="ARBA" id="ARBA00005615"/>
    </source>
</evidence>
<evidence type="ECO:0000256" key="7">
    <source>
        <dbReference type="RuleBase" id="RU361180"/>
    </source>
</evidence>
<evidence type="ECO:0000256" key="1">
    <source>
        <dbReference type="ARBA" id="ARBA00001576"/>
    </source>
</evidence>
<evidence type="ECO:0000313" key="9">
    <source>
        <dbReference type="EMBL" id="AQV08186.1"/>
    </source>
</evidence>
<dbReference type="PROSITE" id="PS00928">
    <property type="entry name" value="TREHALASE_2"/>
    <property type="match status" value="1"/>
</dbReference>
<evidence type="ECO:0000256" key="8">
    <source>
        <dbReference type="SAM" id="MobiDB-lite"/>
    </source>
</evidence>
<sequence>MARLFDDSKTFVDMMQRQEPAQTLANFAAFMAAQDGAPSRDAVARFVDDNFQQAGQLLNWTLPDWHDEPALLSRISDPRLRAWARFLNGEWPQLARRVPDDVRLHPDRYSLLYVPNGFVVPGGRFQEFYYWDTYWIVQGLLATDMPETARGVVGNLLYAAQQLGHVPNGGRVYYSRRSQPPMLPAMVEALARHCAAAGCDHRTLVAGSINALDTEFQFWMRNRTVTVGGHTMARYFSPSRGPRPESYSEDYTTAHGLSDDPKMQQRLYNDLKSAAESGWDFSSRWFISNGKMDGNLSNTHTRYIIPVELNAFLCMNARILSEFHTSLGNTEKASYYTAKMAEILQAIEAVLWNDEEGIWLDYDSLNKVYRNQFYPSNLAPLWTGCHNKSKKEIRGIVSYLKDNNIENYLGGAPASLSFTGEQWDFPNVWPPLENILIMGLKKTGVREATEYALELAQIWIRATYTGYLRYNMMFEKYDAEKPGEFGGGGEYVVQPGFGWTNGGILELLNEYGQNLTIPDLPQYQTQRPAHSSQMKLFDRVRSRHFTLKSHV</sequence>
<dbReference type="InterPro" id="IPR018232">
    <property type="entry name" value="Glyco_hydro_37_CS"/>
</dbReference>
<evidence type="ECO:0000256" key="6">
    <source>
        <dbReference type="ARBA" id="ARBA00023295"/>
    </source>
</evidence>
<accession>A0A1S6Q344</accession>
<feature type="region of interest" description="Disordered" evidence="8">
    <location>
        <begin position="238"/>
        <end position="260"/>
    </location>
</feature>
<dbReference type="PRINTS" id="PR00744">
    <property type="entry name" value="GLHYDRLASE37"/>
</dbReference>
<dbReference type="SUPFAM" id="SSF48208">
    <property type="entry name" value="Six-hairpin glycosidases"/>
    <property type="match status" value="1"/>
</dbReference>
<evidence type="ECO:0000256" key="5">
    <source>
        <dbReference type="ARBA" id="ARBA00022801"/>
    </source>
</evidence>
<comment type="similarity">
    <text evidence="2 7">Belongs to the glycosyl hydrolase 37 family.</text>
</comment>
<evidence type="ECO:0000256" key="3">
    <source>
        <dbReference type="ARBA" id="ARBA00012757"/>
    </source>
</evidence>
<dbReference type="EC" id="3.2.1.28" evidence="3 7"/>